<evidence type="ECO:0000256" key="5">
    <source>
        <dbReference type="ARBA" id="ARBA00022989"/>
    </source>
</evidence>
<organism evidence="9">
    <name type="scientific">Photinus pyralis</name>
    <name type="common">Common eastern firefly</name>
    <name type="synonym">Lampyris pyralis</name>
    <dbReference type="NCBI Taxonomy" id="7054"/>
    <lineage>
        <taxon>Eukaryota</taxon>
        <taxon>Metazoa</taxon>
        <taxon>Ecdysozoa</taxon>
        <taxon>Arthropoda</taxon>
        <taxon>Hexapoda</taxon>
        <taxon>Insecta</taxon>
        <taxon>Pterygota</taxon>
        <taxon>Neoptera</taxon>
        <taxon>Endopterygota</taxon>
        <taxon>Coleoptera</taxon>
        <taxon>Polyphaga</taxon>
        <taxon>Elateriformia</taxon>
        <taxon>Elateroidea</taxon>
        <taxon>Lampyridae</taxon>
        <taxon>Lampyrinae</taxon>
        <taxon>Photinus</taxon>
    </lineage>
</organism>
<reference evidence="9" key="1">
    <citation type="journal article" date="2016" name="Sci. Rep.">
        <title>Molecular characterization of firefly nuptial gifts: a multi-omics approach sheds light on postcopulatory sexual selection.</title>
        <authorList>
            <person name="Al-Wathiqui N."/>
            <person name="Fallon T.R."/>
            <person name="South A."/>
            <person name="Weng J.K."/>
            <person name="Lewis S.M."/>
        </authorList>
    </citation>
    <scope>NUCLEOTIDE SEQUENCE</scope>
</reference>
<protein>
    <recommendedName>
        <fullName evidence="10">Scavenger receptor class B member 1</fullName>
    </recommendedName>
</protein>
<evidence type="ECO:0008006" key="10">
    <source>
        <dbReference type="Google" id="ProtNLM"/>
    </source>
</evidence>
<dbReference type="GO" id="GO:0005044">
    <property type="term" value="F:scavenger receptor activity"/>
    <property type="evidence" value="ECO:0007669"/>
    <property type="project" value="TreeGrafter"/>
</dbReference>
<dbReference type="PRINTS" id="PR01609">
    <property type="entry name" value="CD36FAMILY"/>
</dbReference>
<proteinExistence type="inferred from homology"/>
<name>A0A1Y1KQE4_PHOPY</name>
<evidence type="ECO:0000256" key="7">
    <source>
        <dbReference type="ARBA" id="ARBA00023180"/>
    </source>
</evidence>
<evidence type="ECO:0000256" key="8">
    <source>
        <dbReference type="SAM" id="Phobius"/>
    </source>
</evidence>
<evidence type="ECO:0000256" key="6">
    <source>
        <dbReference type="ARBA" id="ARBA00023136"/>
    </source>
</evidence>
<keyword evidence="6 8" id="KW-0472">Membrane</keyword>
<dbReference type="PANTHER" id="PTHR11923:SF114">
    <property type="entry name" value="FI02050P-RELATED"/>
    <property type="match status" value="1"/>
</dbReference>
<dbReference type="PANTHER" id="PTHR11923">
    <property type="entry name" value="SCAVENGER RECEPTOR CLASS B TYPE-1 SR-B1"/>
    <property type="match status" value="1"/>
</dbReference>
<accession>A0A1Y1KQE4</accession>
<keyword evidence="7" id="KW-0325">Glycoprotein</keyword>
<sequence>MSSKKLLSSGIVLTTLGVILLVFWTKICTTVLHSKLVLSNTSLSFKLWKDPPIPIHLSIYLFDWENAETVIKSEWKVKPRFEEKGPFVFSEHHVREISSWNGNGTVSYQQRRIWKFVQSMSNGSLLDKITSVNPIVVILGQKVKNIRFIGPVINSILWYFDEKLYVTKTVNEWLFEGYEDPIISDLVEYHIPGVEIPFDRIGWLYSRNDSATYEGNFTVYTGINDINKLGEMNLWNGRGKTDAYDYPCSLLDGSSGELYSPFNQKQHLSIFLTDICSTLTLERNDTEEVYGIEGAKFIGTDYNFDNGSKYNRQKCFTRNSLPSGVRDISKCKYGAPAFVSYPHFYLADHSYGANVEGLKPDKARHETHITLEPNTGVPLNASAKLQLNLFVDNVKGISVFDNVVPTYMPILWFQEDASLTEKYCNLIGIFQKVLSGGFYFGYVLFGVGLFTMLFAWYSMNGLICRRRYTDLLAEEENES</sequence>
<evidence type="ECO:0000256" key="1">
    <source>
        <dbReference type="ARBA" id="ARBA00004236"/>
    </source>
</evidence>
<keyword evidence="4 8" id="KW-0812">Transmembrane</keyword>
<comment type="subcellular location">
    <subcellularLocation>
        <location evidence="1">Cell membrane</location>
    </subcellularLocation>
</comment>
<dbReference type="GO" id="GO:0005886">
    <property type="term" value="C:plasma membrane"/>
    <property type="evidence" value="ECO:0007669"/>
    <property type="project" value="UniProtKB-SubCell"/>
</dbReference>
<keyword evidence="5 8" id="KW-1133">Transmembrane helix</keyword>
<keyword evidence="3" id="KW-1003">Cell membrane</keyword>
<evidence type="ECO:0000313" key="9">
    <source>
        <dbReference type="EMBL" id="JAV63633.1"/>
    </source>
</evidence>
<evidence type="ECO:0000256" key="3">
    <source>
        <dbReference type="ARBA" id="ARBA00022475"/>
    </source>
</evidence>
<dbReference type="Pfam" id="PF01130">
    <property type="entry name" value="CD36"/>
    <property type="match status" value="1"/>
</dbReference>
<feature type="transmembrane region" description="Helical" evidence="8">
    <location>
        <begin position="439"/>
        <end position="457"/>
    </location>
</feature>
<evidence type="ECO:0000256" key="4">
    <source>
        <dbReference type="ARBA" id="ARBA00022692"/>
    </source>
</evidence>
<dbReference type="EMBL" id="GEZM01076808">
    <property type="protein sequence ID" value="JAV63633.1"/>
    <property type="molecule type" value="Transcribed_RNA"/>
</dbReference>
<dbReference type="GO" id="GO:0005737">
    <property type="term" value="C:cytoplasm"/>
    <property type="evidence" value="ECO:0007669"/>
    <property type="project" value="TreeGrafter"/>
</dbReference>
<dbReference type="InterPro" id="IPR002159">
    <property type="entry name" value="CD36_fam"/>
</dbReference>
<dbReference type="AlphaFoldDB" id="A0A1Y1KQE4"/>
<comment type="similarity">
    <text evidence="2">Belongs to the CD36 family.</text>
</comment>
<evidence type="ECO:0000256" key="2">
    <source>
        <dbReference type="ARBA" id="ARBA00010532"/>
    </source>
</evidence>